<dbReference type="AlphaFoldDB" id="A0A5B8VI35"/>
<sequence>MFSKKMINKINAGLALSGLKAGVRFAVAAAIAVSLALVLTLITPTNLKAQWGQGGDKHEVKKIKKKCR</sequence>
<keyword evidence="1" id="KW-0812">Transmembrane</keyword>
<keyword evidence="1" id="KW-1133">Transmembrane helix</keyword>
<name>A0A5B8VI35_9BACT</name>
<accession>A0A5B8VI35</accession>
<protein>
    <submittedName>
        <fullName evidence="2">Uncharacterized protein</fullName>
    </submittedName>
</protein>
<gene>
    <name evidence="2" type="ORF">FSB73_01685</name>
</gene>
<keyword evidence="1" id="KW-0472">Membrane</keyword>
<evidence type="ECO:0000313" key="3">
    <source>
        <dbReference type="Proteomes" id="UP000321291"/>
    </source>
</evidence>
<dbReference type="EMBL" id="CP042434">
    <property type="protein sequence ID" value="QEC70602.1"/>
    <property type="molecule type" value="Genomic_DNA"/>
</dbReference>
<keyword evidence="3" id="KW-1185">Reference proteome</keyword>
<organism evidence="2 3">
    <name type="scientific">Arachidicoccus ginsenosidivorans</name>
    <dbReference type="NCBI Taxonomy" id="496057"/>
    <lineage>
        <taxon>Bacteria</taxon>
        <taxon>Pseudomonadati</taxon>
        <taxon>Bacteroidota</taxon>
        <taxon>Chitinophagia</taxon>
        <taxon>Chitinophagales</taxon>
        <taxon>Chitinophagaceae</taxon>
        <taxon>Arachidicoccus</taxon>
    </lineage>
</organism>
<evidence type="ECO:0000256" key="1">
    <source>
        <dbReference type="SAM" id="Phobius"/>
    </source>
</evidence>
<dbReference type="KEGG" id="agi:FSB73_01685"/>
<evidence type="ECO:0000313" key="2">
    <source>
        <dbReference type="EMBL" id="QEC70602.1"/>
    </source>
</evidence>
<feature type="transmembrane region" description="Helical" evidence="1">
    <location>
        <begin position="21"/>
        <end position="42"/>
    </location>
</feature>
<dbReference type="RefSeq" id="WP_146779865.1">
    <property type="nucleotide sequence ID" value="NZ_CP042434.1"/>
</dbReference>
<dbReference type="Proteomes" id="UP000321291">
    <property type="component" value="Chromosome"/>
</dbReference>
<proteinExistence type="predicted"/>
<reference evidence="2 3" key="1">
    <citation type="journal article" date="2017" name="Int. J. Syst. Evol. Microbiol.">
        <title>Arachidicoccus ginsenosidivorans sp. nov., with ginsenoside-converting activity isolated from ginseng cultivating soil.</title>
        <authorList>
            <person name="Siddiqi M.Z."/>
            <person name="Aslam Z."/>
            <person name="Im W.T."/>
        </authorList>
    </citation>
    <scope>NUCLEOTIDE SEQUENCE [LARGE SCALE GENOMIC DNA]</scope>
    <source>
        <strain evidence="2 3">Gsoil 809</strain>
    </source>
</reference>